<evidence type="ECO:0000256" key="1">
    <source>
        <dbReference type="ARBA" id="ARBA00007274"/>
    </source>
</evidence>
<evidence type="ECO:0000256" key="3">
    <source>
        <dbReference type="ARBA" id="ARBA00022737"/>
    </source>
</evidence>
<keyword evidence="3" id="KW-0677">Repeat</keyword>
<evidence type="ECO:0000256" key="4">
    <source>
        <dbReference type="ARBA" id="ARBA00023315"/>
    </source>
</evidence>
<name>A0A099EZQ5_9RHOB</name>
<feature type="domain" description="Maltose/galactoside acetyltransferase" evidence="5">
    <location>
        <begin position="1"/>
        <end position="47"/>
    </location>
</feature>
<comment type="caution">
    <text evidence="6">The sequence shown here is derived from an EMBL/GenBank/DDBJ whole genome shotgun (WGS) entry which is preliminary data.</text>
</comment>
<dbReference type="CDD" id="cd03357">
    <property type="entry name" value="LbH_MAT_GAT"/>
    <property type="match status" value="1"/>
</dbReference>
<dbReference type="PANTHER" id="PTHR23416">
    <property type="entry name" value="SIALIC ACID SYNTHASE-RELATED"/>
    <property type="match status" value="1"/>
</dbReference>
<dbReference type="InterPro" id="IPR051159">
    <property type="entry name" value="Hexapeptide_acetyltransf"/>
</dbReference>
<proteinExistence type="inferred from homology"/>
<dbReference type="Gene3D" id="2.160.10.10">
    <property type="entry name" value="Hexapeptide repeat proteins"/>
    <property type="match status" value="1"/>
</dbReference>
<dbReference type="Pfam" id="PF12464">
    <property type="entry name" value="Mac"/>
    <property type="match status" value="1"/>
</dbReference>
<dbReference type="RefSeq" id="WP_036720971.1">
    <property type="nucleotide sequence ID" value="NZ_JRKS01000052.1"/>
</dbReference>
<dbReference type="Pfam" id="PF00132">
    <property type="entry name" value="Hexapep"/>
    <property type="match status" value="1"/>
</dbReference>
<comment type="similarity">
    <text evidence="1">Belongs to the transferase hexapeptide repeat family.</text>
</comment>
<keyword evidence="4" id="KW-0012">Acyltransferase</keyword>
<dbReference type="EMBL" id="JRKS01000052">
    <property type="protein sequence ID" value="KGJ03397.1"/>
    <property type="molecule type" value="Genomic_DNA"/>
</dbReference>
<gene>
    <name evidence="6" type="ORF">IC63_13375</name>
</gene>
<evidence type="ECO:0000256" key="2">
    <source>
        <dbReference type="ARBA" id="ARBA00022679"/>
    </source>
</evidence>
<dbReference type="OrthoDB" id="9815592at2"/>
<keyword evidence="7" id="KW-1185">Reference proteome</keyword>
<dbReference type="InterPro" id="IPR011004">
    <property type="entry name" value="Trimer_LpxA-like_sf"/>
</dbReference>
<sequence>MLDGQPYDPSDPELLALRQRAQRLTAARSGIEGDAADQAILSDLLGTWNGAVIRAPFAVDYGLHIHFGPGCFVNYNCVFLDVAEIRIGVRVQIGPAVQLLTADHPREVARRAAGEEYGRPIRIGDDVWIGAGALVLPGVRIGDGAILGAGAVVTRDVAAGATVAGNPARPVGQAAARATP</sequence>
<dbReference type="Proteomes" id="UP000029917">
    <property type="component" value="Unassembled WGS sequence"/>
</dbReference>
<dbReference type="STRING" id="690417.IC63_13375"/>
<dbReference type="GO" id="GO:0005829">
    <property type="term" value="C:cytosol"/>
    <property type="evidence" value="ECO:0007669"/>
    <property type="project" value="TreeGrafter"/>
</dbReference>
<dbReference type="InterPro" id="IPR024688">
    <property type="entry name" value="Mac_dom"/>
</dbReference>
<evidence type="ECO:0000259" key="5">
    <source>
        <dbReference type="Pfam" id="PF12464"/>
    </source>
</evidence>
<reference evidence="6 7" key="2">
    <citation type="submission" date="2014-10" db="EMBL/GenBank/DDBJ databases">
        <title>Paracoccus sanguinis sp. nov., isolated from clinical specimens of New York State patients.</title>
        <authorList>
            <person name="Mingle L.A."/>
            <person name="Cole J.A."/>
            <person name="Lapierre P."/>
            <person name="Musser K.A."/>
        </authorList>
    </citation>
    <scope>NUCLEOTIDE SEQUENCE [LARGE SCALE GENOMIC DNA]</scope>
    <source>
        <strain evidence="6 7">HAMBI 3106</strain>
    </source>
</reference>
<dbReference type="GO" id="GO:0008374">
    <property type="term" value="F:O-acyltransferase activity"/>
    <property type="evidence" value="ECO:0007669"/>
    <property type="project" value="TreeGrafter"/>
</dbReference>
<accession>A0A099EZQ5</accession>
<keyword evidence="2 6" id="KW-0808">Transferase</keyword>
<evidence type="ECO:0000313" key="7">
    <source>
        <dbReference type="Proteomes" id="UP000029917"/>
    </source>
</evidence>
<organism evidence="6 7">
    <name type="scientific">Paracoccus sphaerophysae</name>
    <dbReference type="NCBI Taxonomy" id="690417"/>
    <lineage>
        <taxon>Bacteria</taxon>
        <taxon>Pseudomonadati</taxon>
        <taxon>Pseudomonadota</taxon>
        <taxon>Alphaproteobacteria</taxon>
        <taxon>Rhodobacterales</taxon>
        <taxon>Paracoccaceae</taxon>
        <taxon>Paracoccus</taxon>
    </lineage>
</organism>
<dbReference type="PROSITE" id="PS00101">
    <property type="entry name" value="HEXAPEP_TRANSFERASES"/>
    <property type="match status" value="1"/>
</dbReference>
<evidence type="ECO:0000313" key="6">
    <source>
        <dbReference type="EMBL" id="KGJ03397.1"/>
    </source>
</evidence>
<dbReference type="AlphaFoldDB" id="A0A099EZQ5"/>
<dbReference type="InterPro" id="IPR001451">
    <property type="entry name" value="Hexapep"/>
</dbReference>
<protein>
    <submittedName>
        <fullName evidence="6">Maltose acetyltransferase</fullName>
    </submittedName>
</protein>
<dbReference type="PANTHER" id="PTHR23416:SF23">
    <property type="entry name" value="ACETYLTRANSFERASE C18B11.09C-RELATED"/>
    <property type="match status" value="1"/>
</dbReference>
<dbReference type="GO" id="GO:0016407">
    <property type="term" value="F:acetyltransferase activity"/>
    <property type="evidence" value="ECO:0007669"/>
    <property type="project" value="InterPro"/>
</dbReference>
<reference evidence="6 7" key="1">
    <citation type="submission" date="2014-09" db="EMBL/GenBank/DDBJ databases">
        <authorList>
            <person name="McGinnis J.M."/>
            <person name="Wolfgang W.J."/>
        </authorList>
    </citation>
    <scope>NUCLEOTIDE SEQUENCE [LARGE SCALE GENOMIC DNA]</scope>
    <source>
        <strain evidence="6 7">HAMBI 3106</strain>
    </source>
</reference>
<dbReference type="SUPFAM" id="SSF51161">
    <property type="entry name" value="Trimeric LpxA-like enzymes"/>
    <property type="match status" value="1"/>
</dbReference>
<dbReference type="InterPro" id="IPR018357">
    <property type="entry name" value="Hexapep_transf_CS"/>
</dbReference>